<feature type="signal peptide" evidence="1">
    <location>
        <begin position="1"/>
        <end position="25"/>
    </location>
</feature>
<protein>
    <submittedName>
        <fullName evidence="2">Uncharacterized protein</fullName>
    </submittedName>
</protein>
<evidence type="ECO:0000313" key="2">
    <source>
        <dbReference type="EMBL" id="KAG1895730.1"/>
    </source>
</evidence>
<accession>A0AAD4DXK2</accession>
<comment type="caution">
    <text evidence="2">The sequence shown here is derived from an EMBL/GenBank/DDBJ whole genome shotgun (WGS) entry which is preliminary data.</text>
</comment>
<keyword evidence="1" id="KW-0732">Signal</keyword>
<dbReference type="GeneID" id="64671695"/>
<gene>
    <name evidence="2" type="ORF">F5891DRAFT_984034</name>
</gene>
<evidence type="ECO:0000256" key="1">
    <source>
        <dbReference type="SAM" id="SignalP"/>
    </source>
</evidence>
<feature type="chain" id="PRO_5042240523" evidence="1">
    <location>
        <begin position="26"/>
        <end position="323"/>
    </location>
</feature>
<organism evidence="2 3">
    <name type="scientific">Suillus fuscotomentosus</name>
    <dbReference type="NCBI Taxonomy" id="1912939"/>
    <lineage>
        <taxon>Eukaryota</taxon>
        <taxon>Fungi</taxon>
        <taxon>Dikarya</taxon>
        <taxon>Basidiomycota</taxon>
        <taxon>Agaricomycotina</taxon>
        <taxon>Agaricomycetes</taxon>
        <taxon>Agaricomycetidae</taxon>
        <taxon>Boletales</taxon>
        <taxon>Suillineae</taxon>
        <taxon>Suillaceae</taxon>
        <taxon>Suillus</taxon>
    </lineage>
</organism>
<evidence type="ECO:0000313" key="3">
    <source>
        <dbReference type="Proteomes" id="UP001195769"/>
    </source>
</evidence>
<keyword evidence="3" id="KW-1185">Reference proteome</keyword>
<name>A0AAD4DXK2_9AGAM</name>
<proteinExistence type="predicted"/>
<dbReference type="AlphaFoldDB" id="A0AAD4DXK2"/>
<dbReference type="EMBL" id="JABBWK010000063">
    <property type="protein sequence ID" value="KAG1895730.1"/>
    <property type="molecule type" value="Genomic_DNA"/>
</dbReference>
<sequence>MACLLFLLLCTLLHLLLFLLQSALQIDLHAIKCNHTQLGNTAAKASQQAQAADSRAAYHCQIISLDFNFLGKNFPKPWNAKNSAKSISPLLLVRLELLCGQIGLRKNFNPNPTCRFYQSLMPKNHRKVAAAHARAARWSAPTAPTAEHSNSTLQATPAQTYSELQEQTSEPSKLCGREVNLIELDSEYECGYTGGVSCYWSDTGDEYETDSNADSERSECDSLCELEGSELEENLRELREEVIALGTSVDTAKHQEIMACLADRQYGPFRLRVIFLGIDKATYTINPTISSIKANRHEYKDNDSDSDDVEIIEVHVVKHPHST</sequence>
<dbReference type="Proteomes" id="UP001195769">
    <property type="component" value="Unassembled WGS sequence"/>
</dbReference>
<reference evidence="2" key="1">
    <citation type="journal article" date="2020" name="New Phytol.">
        <title>Comparative genomics reveals dynamic genome evolution in host specialist ectomycorrhizal fungi.</title>
        <authorList>
            <person name="Lofgren L.A."/>
            <person name="Nguyen N.H."/>
            <person name="Vilgalys R."/>
            <person name="Ruytinx J."/>
            <person name="Liao H.L."/>
            <person name="Branco S."/>
            <person name="Kuo A."/>
            <person name="LaButti K."/>
            <person name="Lipzen A."/>
            <person name="Andreopoulos W."/>
            <person name="Pangilinan J."/>
            <person name="Riley R."/>
            <person name="Hundley H."/>
            <person name="Na H."/>
            <person name="Barry K."/>
            <person name="Grigoriev I.V."/>
            <person name="Stajich J.E."/>
            <person name="Kennedy P.G."/>
        </authorList>
    </citation>
    <scope>NUCLEOTIDE SEQUENCE</scope>
    <source>
        <strain evidence="2">FC203</strain>
    </source>
</reference>
<dbReference type="RefSeq" id="XP_041221306.1">
    <property type="nucleotide sequence ID" value="XM_041377397.1"/>
</dbReference>